<protein>
    <submittedName>
        <fullName evidence="5">Predicted rRNA methylase</fullName>
    </submittedName>
</protein>
<dbReference type="InterPro" id="IPR029063">
    <property type="entry name" value="SAM-dependent_MTases_sf"/>
</dbReference>
<evidence type="ECO:0000259" key="4">
    <source>
        <dbReference type="SMART" id="SM00363"/>
    </source>
</evidence>
<dbReference type="InterPro" id="IPR002942">
    <property type="entry name" value="S4_RNA-bd"/>
</dbReference>
<dbReference type="Pfam" id="PF01728">
    <property type="entry name" value="FtsJ"/>
    <property type="match status" value="1"/>
</dbReference>
<reference evidence="5" key="1">
    <citation type="submission" date="2010-01" db="EMBL/GenBank/DDBJ databases">
        <title>Genome fragments of uncultured bacteria from the North Pacific subtropical Gyre.</title>
        <authorList>
            <person name="Pham V.D."/>
            <person name="Delong E.F."/>
        </authorList>
    </citation>
    <scope>NUCLEOTIDE SEQUENCE</scope>
</reference>
<dbReference type="InterPro" id="IPR047048">
    <property type="entry name" value="TlyA"/>
</dbReference>
<proteinExistence type="inferred from homology"/>
<evidence type="ECO:0000256" key="2">
    <source>
        <dbReference type="ARBA" id="ARBA00029460"/>
    </source>
</evidence>
<organism evidence="5">
    <name type="scientific">uncultured actinobacterium HF0130_15N16</name>
    <dbReference type="NCBI Taxonomy" id="723601"/>
    <lineage>
        <taxon>Bacteria</taxon>
        <taxon>Bacillati</taxon>
        <taxon>Actinomycetota</taxon>
        <taxon>Actinomycetes</taxon>
        <taxon>marine Actinobacteria clade</taxon>
        <taxon>environmental samples</taxon>
    </lineage>
</organism>
<comment type="similarity">
    <text evidence="2">Belongs to the TlyA family.</text>
</comment>
<dbReference type="SUPFAM" id="SSF55174">
    <property type="entry name" value="Alpha-L RNA-binding motif"/>
    <property type="match status" value="1"/>
</dbReference>
<dbReference type="AlphaFoldDB" id="E7C2Q2"/>
<dbReference type="PROSITE" id="PS50889">
    <property type="entry name" value="S4"/>
    <property type="match status" value="1"/>
</dbReference>
<dbReference type="InterPro" id="IPR004538">
    <property type="entry name" value="Hemolysin_A/TlyA"/>
</dbReference>
<keyword evidence="1 3" id="KW-0694">RNA-binding</keyword>
<dbReference type="GO" id="GO:0008168">
    <property type="term" value="F:methyltransferase activity"/>
    <property type="evidence" value="ECO:0007669"/>
    <property type="project" value="UniProtKB-KW"/>
</dbReference>
<sequence length="268" mass="29314">MKRRRLDAEMVRRELVLTRSKAKELVEAGQVLVNGSVAIKVSRLVAVHDPIVISANRPQFVSRGGNKLDSALCRFGLDVTGRAVVDVGASTGGFTDCVLQRGARSVVAIDVGYGQLDQRLRQDERVKVLERTNVRYLEAAEITEPGELVVADLSFISLKLVFGRLAALCEPEGDLLMLVKPQFEAGKAEADRGQGVIRNPEVWRRVLLEVSEVVLKAEFQIMGLMKSPLLGANGNTEFFLHCRPSNGPAQKALNLKELVAETLGEARS</sequence>
<keyword evidence="5" id="KW-0808">Transferase</keyword>
<dbReference type="GO" id="GO:0003723">
    <property type="term" value="F:RNA binding"/>
    <property type="evidence" value="ECO:0007669"/>
    <property type="project" value="UniProtKB-KW"/>
</dbReference>
<dbReference type="SUPFAM" id="SSF53335">
    <property type="entry name" value="S-adenosyl-L-methionine-dependent methyltransferases"/>
    <property type="match status" value="1"/>
</dbReference>
<dbReference type="SMART" id="SM00363">
    <property type="entry name" value="S4"/>
    <property type="match status" value="1"/>
</dbReference>
<dbReference type="PIRSF" id="PIRSF005578">
    <property type="entry name" value="TlyA"/>
    <property type="match status" value="1"/>
</dbReference>
<dbReference type="CDD" id="cd00165">
    <property type="entry name" value="S4"/>
    <property type="match status" value="1"/>
</dbReference>
<dbReference type="NCBIfam" id="TIGR00478">
    <property type="entry name" value="tly"/>
    <property type="match status" value="1"/>
</dbReference>
<dbReference type="Pfam" id="PF01479">
    <property type="entry name" value="S4"/>
    <property type="match status" value="1"/>
</dbReference>
<dbReference type="InterPro" id="IPR002877">
    <property type="entry name" value="RNA_MeTrfase_FtsJ_dom"/>
</dbReference>
<evidence type="ECO:0000313" key="5">
    <source>
        <dbReference type="EMBL" id="ADI21726.1"/>
    </source>
</evidence>
<name>E7C2Q2_9ACTN</name>
<dbReference type="PANTHER" id="PTHR32319:SF0">
    <property type="entry name" value="BACTERIAL HEMOLYSIN-LIKE PROTEIN"/>
    <property type="match status" value="1"/>
</dbReference>
<accession>E7C2Q2</accession>
<keyword evidence="5" id="KW-0489">Methyltransferase</keyword>
<evidence type="ECO:0000256" key="3">
    <source>
        <dbReference type="PROSITE-ProRule" id="PRU00182"/>
    </source>
</evidence>
<dbReference type="EMBL" id="GU567964">
    <property type="protein sequence ID" value="ADI21726.1"/>
    <property type="molecule type" value="Genomic_DNA"/>
</dbReference>
<dbReference type="PANTHER" id="PTHR32319">
    <property type="entry name" value="BACTERIAL HEMOLYSIN-LIKE PROTEIN"/>
    <property type="match status" value="1"/>
</dbReference>
<dbReference type="GO" id="GO:0032259">
    <property type="term" value="P:methylation"/>
    <property type="evidence" value="ECO:0007669"/>
    <property type="project" value="UniProtKB-KW"/>
</dbReference>
<evidence type="ECO:0000256" key="1">
    <source>
        <dbReference type="ARBA" id="ARBA00022884"/>
    </source>
</evidence>
<feature type="domain" description="RNA-binding S4" evidence="4">
    <location>
        <begin position="4"/>
        <end position="66"/>
    </location>
</feature>
<dbReference type="InterPro" id="IPR036986">
    <property type="entry name" value="S4_RNA-bd_sf"/>
</dbReference>
<dbReference type="Gene3D" id="3.10.290.10">
    <property type="entry name" value="RNA-binding S4 domain"/>
    <property type="match status" value="1"/>
</dbReference>
<dbReference type="Gene3D" id="3.40.50.150">
    <property type="entry name" value="Vaccinia Virus protein VP39"/>
    <property type="match status" value="1"/>
</dbReference>